<organism evidence="1 2">
    <name type="scientific">Lentinus tigrinus ALCF2SS1-6</name>
    <dbReference type="NCBI Taxonomy" id="1328759"/>
    <lineage>
        <taxon>Eukaryota</taxon>
        <taxon>Fungi</taxon>
        <taxon>Dikarya</taxon>
        <taxon>Basidiomycota</taxon>
        <taxon>Agaricomycotina</taxon>
        <taxon>Agaricomycetes</taxon>
        <taxon>Polyporales</taxon>
        <taxon>Polyporaceae</taxon>
        <taxon>Lentinus</taxon>
    </lineage>
</organism>
<protein>
    <submittedName>
        <fullName evidence="1">Uncharacterized protein</fullName>
    </submittedName>
</protein>
<keyword evidence="2" id="KW-1185">Reference proteome</keyword>
<proteinExistence type="predicted"/>
<name>A0A5C2RZ56_9APHY</name>
<sequence>MERSLVLSCLPSLGLGLGRSSYIATHVLCSRSVFFPFWSQPRPHSSSCQLSVVGISVEIGMGMRYSALRCLVLPCFWCTRPSALFPFTFTSLISHPSPISRPHPPCT</sequence>
<evidence type="ECO:0000313" key="2">
    <source>
        <dbReference type="Proteomes" id="UP000313359"/>
    </source>
</evidence>
<accession>A0A5C2RZ56</accession>
<dbReference type="Proteomes" id="UP000313359">
    <property type="component" value="Unassembled WGS sequence"/>
</dbReference>
<gene>
    <name evidence="1" type="ORF">L227DRAFT_284746</name>
</gene>
<dbReference type="EMBL" id="ML122289">
    <property type="protein sequence ID" value="RPD56309.1"/>
    <property type="molecule type" value="Genomic_DNA"/>
</dbReference>
<dbReference type="AlphaFoldDB" id="A0A5C2RZ56"/>
<evidence type="ECO:0000313" key="1">
    <source>
        <dbReference type="EMBL" id="RPD56309.1"/>
    </source>
</evidence>
<reference evidence="1" key="1">
    <citation type="journal article" date="2018" name="Genome Biol. Evol.">
        <title>Genomics and development of Lentinus tigrinus, a white-rot wood-decaying mushroom with dimorphic fruiting bodies.</title>
        <authorList>
            <person name="Wu B."/>
            <person name="Xu Z."/>
            <person name="Knudson A."/>
            <person name="Carlson A."/>
            <person name="Chen N."/>
            <person name="Kovaka S."/>
            <person name="LaButti K."/>
            <person name="Lipzen A."/>
            <person name="Pennachio C."/>
            <person name="Riley R."/>
            <person name="Schakwitz W."/>
            <person name="Umezawa K."/>
            <person name="Ohm R.A."/>
            <person name="Grigoriev I.V."/>
            <person name="Nagy L.G."/>
            <person name="Gibbons J."/>
            <person name="Hibbett D."/>
        </authorList>
    </citation>
    <scope>NUCLEOTIDE SEQUENCE [LARGE SCALE GENOMIC DNA]</scope>
    <source>
        <strain evidence="1">ALCF2SS1-6</strain>
    </source>
</reference>